<organism evidence="11 12">
    <name type="scientific">Microtus ochrogaster</name>
    <name type="common">Prairie vole</name>
    <dbReference type="NCBI Taxonomy" id="79684"/>
    <lineage>
        <taxon>Eukaryota</taxon>
        <taxon>Metazoa</taxon>
        <taxon>Chordata</taxon>
        <taxon>Craniata</taxon>
        <taxon>Vertebrata</taxon>
        <taxon>Euteleostomi</taxon>
        <taxon>Mammalia</taxon>
        <taxon>Eutheria</taxon>
        <taxon>Euarchontoglires</taxon>
        <taxon>Glires</taxon>
        <taxon>Rodentia</taxon>
        <taxon>Myomorpha</taxon>
        <taxon>Muroidea</taxon>
        <taxon>Cricetidae</taxon>
        <taxon>Arvicolinae</taxon>
        <taxon>Microtus</taxon>
    </lineage>
</organism>
<feature type="domain" description="Fibronectin type-III" evidence="10">
    <location>
        <begin position="268"/>
        <end position="377"/>
    </location>
</feature>
<feature type="compositionally biased region" description="Low complexity" evidence="8">
    <location>
        <begin position="9"/>
        <end position="37"/>
    </location>
</feature>
<gene>
    <name evidence="12" type="primary">LOC102000037</name>
</gene>
<feature type="region of interest" description="Disordered" evidence="8">
    <location>
        <begin position="566"/>
        <end position="590"/>
    </location>
</feature>
<reference evidence="12" key="1">
    <citation type="submission" date="2025-08" db="UniProtKB">
        <authorList>
            <consortium name="RefSeq"/>
        </authorList>
    </citation>
    <scope>IDENTIFICATION</scope>
</reference>
<keyword evidence="3" id="KW-0732">Signal</keyword>
<evidence type="ECO:0000259" key="10">
    <source>
        <dbReference type="PROSITE" id="PS50853"/>
    </source>
</evidence>
<evidence type="ECO:0000256" key="3">
    <source>
        <dbReference type="ARBA" id="ARBA00022729"/>
    </source>
</evidence>
<keyword evidence="7" id="KW-0325">Glycoprotein</keyword>
<dbReference type="GeneID" id="102000037"/>
<dbReference type="InterPro" id="IPR003531">
    <property type="entry name" value="Hempt_rcpt_S_F1_CS"/>
</dbReference>
<dbReference type="PANTHER" id="PTHR23037:SF29">
    <property type="entry name" value="INTERLEUKIN-9 RECEPTOR"/>
    <property type="match status" value="1"/>
</dbReference>
<keyword evidence="2 9" id="KW-0812">Transmembrane</keyword>
<protein>
    <submittedName>
        <fullName evidence="12">Interleukin-9 receptor</fullName>
    </submittedName>
</protein>
<keyword evidence="4 9" id="KW-1133">Transmembrane helix</keyword>
<keyword evidence="5 9" id="KW-0472">Membrane</keyword>
<evidence type="ECO:0000256" key="1">
    <source>
        <dbReference type="ARBA" id="ARBA00004479"/>
    </source>
</evidence>
<dbReference type="InterPro" id="IPR003961">
    <property type="entry name" value="FN3_dom"/>
</dbReference>
<comment type="subcellular location">
    <subcellularLocation>
        <location evidence="1">Membrane</location>
        <topology evidence="1">Single-pass type I membrane protein</topology>
    </subcellularLocation>
</comment>
<feature type="transmembrane region" description="Helical" evidence="9">
    <location>
        <begin position="395"/>
        <end position="413"/>
    </location>
</feature>
<evidence type="ECO:0000256" key="2">
    <source>
        <dbReference type="ARBA" id="ARBA00022692"/>
    </source>
</evidence>
<dbReference type="PROSITE" id="PS01355">
    <property type="entry name" value="HEMATOPO_REC_S_F1"/>
    <property type="match status" value="1"/>
</dbReference>
<feature type="region of interest" description="Disordered" evidence="8">
    <location>
        <begin position="1"/>
        <end position="37"/>
    </location>
</feature>
<name>A0ABM1U303_MICOH</name>
<evidence type="ECO:0000256" key="9">
    <source>
        <dbReference type="SAM" id="Phobius"/>
    </source>
</evidence>
<evidence type="ECO:0000313" key="11">
    <source>
        <dbReference type="Proteomes" id="UP000694915"/>
    </source>
</evidence>
<evidence type="ECO:0000256" key="4">
    <source>
        <dbReference type="ARBA" id="ARBA00022989"/>
    </source>
</evidence>
<evidence type="ECO:0000256" key="8">
    <source>
        <dbReference type="SAM" id="MobiDB-lite"/>
    </source>
</evidence>
<dbReference type="InterPro" id="IPR013783">
    <property type="entry name" value="Ig-like_fold"/>
</dbReference>
<dbReference type="PANTHER" id="PTHR23037">
    <property type="entry name" value="CYTOKINE RECEPTOR"/>
    <property type="match status" value="1"/>
</dbReference>
<keyword evidence="11" id="KW-1185">Reference proteome</keyword>
<accession>A0ABM1U303</accession>
<dbReference type="CDD" id="cd00063">
    <property type="entry name" value="FN3"/>
    <property type="match status" value="1"/>
</dbReference>
<evidence type="ECO:0000256" key="7">
    <source>
        <dbReference type="ARBA" id="ARBA00023180"/>
    </source>
</evidence>
<evidence type="ECO:0000256" key="5">
    <source>
        <dbReference type="ARBA" id="ARBA00023136"/>
    </source>
</evidence>
<sequence>MARPSWNTSTASECGNASSSSSSSSGTSGRSAGSGSSRAASYREAWLSRRSSSPPLLSSACAVTAPRPRWRQAPLSSLEDSSSVMCLWFQMWVARVRLLRLISWISFHTPQAPAAAGERGVSLQREEKTLLDKRMAVKQVLVPWFLIYTCVCSCICWGVPVPEQGAGPKAGTFTCLSDSLFRIDCHWSAPEVGLESRAWLLFTNNQVTDISHRCPFQGSVCTLTLPLEEVLVPTDVFNITLHRRVMGQEQVSLVDSQFQPWRHIKLDPPSDLQSNVSSGRCVLTWSIHLALEPWSSDLNYELAFKKQEEPWEQARHKDRIVGVTWLSLEAVELNPGSIYEARLRVQMTLLEEDDMAEERYYKSHWSEWSQPVSFPSPQRWRQDFLLPSWRWSDSILVAVSIFLLLTGLIRLLFKLSPRVKRIIYQNIPSPAPFFLPLYSVYNGDFQTWTGAHRTGLQPRRNDAGTPSGGSESSIWEAITSLTYSPACPVQFSSLPWEGAGPGFSGPPGLAHVLPAVCLELEGQPSAYLPQEGWASPVSVWPPPLDSDGGSSDYCILNSCEELRPSAFPEHTQSPELTQPQPVALPVSSRT</sequence>
<evidence type="ECO:0000256" key="6">
    <source>
        <dbReference type="ARBA" id="ARBA00023170"/>
    </source>
</evidence>
<dbReference type="Gene3D" id="2.60.40.10">
    <property type="entry name" value="Immunoglobulins"/>
    <property type="match status" value="1"/>
</dbReference>
<evidence type="ECO:0000313" key="12">
    <source>
        <dbReference type="RefSeq" id="XP_026636365.1"/>
    </source>
</evidence>
<dbReference type="SUPFAM" id="SSF49265">
    <property type="entry name" value="Fibronectin type III"/>
    <property type="match status" value="1"/>
</dbReference>
<dbReference type="RefSeq" id="XP_026636365.1">
    <property type="nucleotide sequence ID" value="XM_026780564.1"/>
</dbReference>
<dbReference type="PROSITE" id="PS50853">
    <property type="entry name" value="FN3"/>
    <property type="match status" value="1"/>
</dbReference>
<feature type="compositionally biased region" description="Polar residues" evidence="8">
    <location>
        <begin position="570"/>
        <end position="580"/>
    </location>
</feature>
<proteinExistence type="predicted"/>
<dbReference type="InterPro" id="IPR036116">
    <property type="entry name" value="FN3_sf"/>
</dbReference>
<keyword evidence="6 12" id="KW-0675">Receptor</keyword>
<dbReference type="Proteomes" id="UP000694915">
    <property type="component" value="Chromosome 7"/>
</dbReference>